<evidence type="ECO:0000259" key="1">
    <source>
        <dbReference type="PROSITE" id="PS50075"/>
    </source>
</evidence>
<dbReference type="SUPFAM" id="SSF47336">
    <property type="entry name" value="ACP-like"/>
    <property type="match status" value="1"/>
</dbReference>
<feature type="domain" description="Carrier" evidence="1">
    <location>
        <begin position="1"/>
        <end position="42"/>
    </location>
</feature>
<keyword evidence="3" id="KW-1185">Reference proteome</keyword>
<dbReference type="RefSeq" id="WP_079472238.1">
    <property type="nucleotide sequence ID" value="NZ_FUZZ01000004.1"/>
</dbReference>
<evidence type="ECO:0000313" key="2">
    <source>
        <dbReference type="EMBL" id="SKD09095.1"/>
    </source>
</evidence>
<accession>A0A1T5P8L6</accession>
<organism evidence="2 3">
    <name type="scientific">Chitinophaga ginsengisegetis</name>
    <dbReference type="NCBI Taxonomy" id="393003"/>
    <lineage>
        <taxon>Bacteria</taxon>
        <taxon>Pseudomonadati</taxon>
        <taxon>Bacteroidota</taxon>
        <taxon>Chitinophagia</taxon>
        <taxon>Chitinophagales</taxon>
        <taxon>Chitinophagaceae</taxon>
        <taxon>Chitinophaga</taxon>
    </lineage>
</organism>
<protein>
    <submittedName>
        <fullName evidence="2">Acyl carrier protein</fullName>
    </submittedName>
</protein>
<gene>
    <name evidence="2" type="ORF">SAMN05660461_4974</name>
</gene>
<dbReference type="PROSITE" id="PS50075">
    <property type="entry name" value="CARRIER"/>
    <property type="match status" value="1"/>
</dbReference>
<name>A0A1T5P8L6_9BACT</name>
<dbReference type="STRING" id="393003.SAMN05660461_4974"/>
<dbReference type="AlphaFoldDB" id="A0A1T5P8L6"/>
<evidence type="ECO:0000313" key="3">
    <source>
        <dbReference type="Proteomes" id="UP000190166"/>
    </source>
</evidence>
<reference evidence="2 3" key="1">
    <citation type="submission" date="2017-02" db="EMBL/GenBank/DDBJ databases">
        <authorList>
            <person name="Peterson S.W."/>
        </authorList>
    </citation>
    <scope>NUCLEOTIDE SEQUENCE [LARGE SCALE GENOMIC DNA]</scope>
    <source>
        <strain evidence="2 3">DSM 18108</strain>
    </source>
</reference>
<dbReference type="Gene3D" id="1.10.1200.10">
    <property type="entry name" value="ACP-like"/>
    <property type="match status" value="1"/>
</dbReference>
<sequence length="114" mass="12796">MGLDSVDLLVAIENYFGIQIPDTEAQEIFTVQNMVDVVAKHLHLSDDSMSDGEITDQFKTVQYAANFQTLIDKNNIKSKYEVYVIIMGITVAQTGVDYYDITPYKSFTSDLGID</sequence>
<dbReference type="EMBL" id="FUZZ01000004">
    <property type="protein sequence ID" value="SKD09095.1"/>
    <property type="molecule type" value="Genomic_DNA"/>
</dbReference>
<dbReference type="Proteomes" id="UP000190166">
    <property type="component" value="Unassembled WGS sequence"/>
</dbReference>
<proteinExistence type="predicted"/>
<dbReference type="InterPro" id="IPR036736">
    <property type="entry name" value="ACP-like_sf"/>
</dbReference>
<dbReference type="InterPro" id="IPR009081">
    <property type="entry name" value="PP-bd_ACP"/>
</dbReference>